<proteinExistence type="predicted"/>
<dbReference type="PATRIC" id="fig|332950.4.peg.1807"/>
<dbReference type="SUPFAM" id="SSF47413">
    <property type="entry name" value="lambda repressor-like DNA-binding domains"/>
    <property type="match status" value="1"/>
</dbReference>
<dbReference type="Pfam" id="PF21259">
    <property type="entry name" value="Rgg_C"/>
    <property type="match status" value="1"/>
</dbReference>
<evidence type="ECO:0000313" key="3">
    <source>
        <dbReference type="Proteomes" id="UP000095094"/>
    </source>
</evidence>
<dbReference type="InterPro" id="IPR053163">
    <property type="entry name" value="HTH-type_regulator_Rgg"/>
</dbReference>
<sequence>MNVEEALYFFRKNRHLKQKDILTYADTSVYSKIETGKKVLRFSELTDILERFSIPLEEFSEYLEDSMEQKKFRKLFKQCANNPTDGSSKKKLLTYYNQLFFSKDMHLRDMANFIGIKTLFSNFWKEVAPLNQEELNEIYALLMEKEYFFQYDYAVLSNTIFLFNDKQIKNLAQKALPVKDIEIRNVETTEFIKNMINNLITTLLRKKEYEESLSYLKLATKRGGNLTFDYKLVIQYLDNLTNYLLTGKETYKEKIFDYIDLLKKLGEQHFAQSIEREVMSILSESKDIPIFIQADL</sequence>
<dbReference type="PANTHER" id="PTHR37038">
    <property type="entry name" value="TRANSCRIPTIONAL REGULATOR-RELATED"/>
    <property type="match status" value="1"/>
</dbReference>
<evidence type="ECO:0000313" key="2">
    <source>
        <dbReference type="EMBL" id="OEG09782.1"/>
    </source>
</evidence>
<dbReference type="RefSeq" id="WP_069664535.1">
    <property type="nucleotide sequence ID" value="NZ_JBHUJJ010000001.1"/>
</dbReference>
<comment type="caution">
    <text evidence="2">The sequence shown here is derived from an EMBL/GenBank/DDBJ whole genome shotgun (WGS) entry which is preliminary data.</text>
</comment>
<name>A0A1E5GAP6_9ENTE</name>
<dbReference type="CDD" id="cd00093">
    <property type="entry name" value="HTH_XRE"/>
    <property type="match status" value="1"/>
</dbReference>
<dbReference type="GO" id="GO:0003677">
    <property type="term" value="F:DNA binding"/>
    <property type="evidence" value="ECO:0007669"/>
    <property type="project" value="InterPro"/>
</dbReference>
<feature type="domain" description="HTH-type transcriptional regulator Rgg C-terminal" evidence="1">
    <location>
        <begin position="112"/>
        <end position="275"/>
    </location>
</feature>
<protein>
    <recommendedName>
        <fullName evidence="1">HTH-type transcriptional regulator Rgg C-terminal domain-containing protein</fullName>
    </recommendedName>
</protein>
<accession>A0A1E5GAP6</accession>
<keyword evidence="3" id="KW-1185">Reference proteome</keyword>
<dbReference type="InterPro" id="IPR010057">
    <property type="entry name" value="Transcription_activator_Rgg_C"/>
</dbReference>
<dbReference type="InterPro" id="IPR001387">
    <property type="entry name" value="Cro/C1-type_HTH"/>
</dbReference>
<dbReference type="InterPro" id="IPR010982">
    <property type="entry name" value="Lambda_DNA-bd_dom_sf"/>
</dbReference>
<gene>
    <name evidence="2" type="ORF">BCR25_09750</name>
</gene>
<dbReference type="Proteomes" id="UP000095094">
    <property type="component" value="Unassembled WGS sequence"/>
</dbReference>
<evidence type="ECO:0000259" key="1">
    <source>
        <dbReference type="Pfam" id="PF21259"/>
    </source>
</evidence>
<dbReference type="OrthoDB" id="2315941at2"/>
<dbReference type="EMBL" id="MIJY01000044">
    <property type="protein sequence ID" value="OEG09782.1"/>
    <property type="molecule type" value="Genomic_DNA"/>
</dbReference>
<dbReference type="SUPFAM" id="SSF48452">
    <property type="entry name" value="TPR-like"/>
    <property type="match status" value="1"/>
</dbReference>
<dbReference type="InterPro" id="IPR011990">
    <property type="entry name" value="TPR-like_helical_dom_sf"/>
</dbReference>
<dbReference type="AlphaFoldDB" id="A0A1E5GAP6"/>
<organism evidence="2 3">
    <name type="scientific">Enterococcus termitis</name>
    <dbReference type="NCBI Taxonomy" id="332950"/>
    <lineage>
        <taxon>Bacteria</taxon>
        <taxon>Bacillati</taxon>
        <taxon>Bacillota</taxon>
        <taxon>Bacilli</taxon>
        <taxon>Lactobacillales</taxon>
        <taxon>Enterococcaceae</taxon>
        <taxon>Enterococcus</taxon>
    </lineage>
</organism>
<reference evidence="3" key="1">
    <citation type="submission" date="2016-09" db="EMBL/GenBank/DDBJ databases">
        <authorList>
            <person name="Gulvik C.A."/>
        </authorList>
    </citation>
    <scope>NUCLEOTIDE SEQUENCE [LARGE SCALE GENOMIC DNA]</scope>
    <source>
        <strain evidence="3">LMG 8895</strain>
    </source>
</reference>
<dbReference type="Gene3D" id="1.25.40.400">
    <property type="match status" value="1"/>
</dbReference>